<dbReference type="InterPro" id="IPR002932">
    <property type="entry name" value="Glu_synthdom"/>
</dbReference>
<dbReference type="PANTHER" id="PTHR43100:SF1">
    <property type="entry name" value="GLUTAMATE SYNTHASE [NADPH] SMALL CHAIN"/>
    <property type="match status" value="1"/>
</dbReference>
<dbReference type="Pfam" id="PF01645">
    <property type="entry name" value="Glu_synthase"/>
    <property type="match status" value="1"/>
</dbReference>
<evidence type="ECO:0000313" key="5">
    <source>
        <dbReference type="Proteomes" id="UP000271098"/>
    </source>
</evidence>
<dbReference type="FunFam" id="3.20.20.70:FF:000314">
    <property type="entry name" value="Uncharacterized protein, isoform E"/>
    <property type="match status" value="1"/>
</dbReference>
<dbReference type="WBParaSite" id="GPUH_0000335001-mRNA-1">
    <property type="protein sequence ID" value="GPUH_0000335001-mRNA-1"/>
    <property type="gene ID" value="GPUH_0000335001"/>
</dbReference>
<dbReference type="EMBL" id="UYRT01005658">
    <property type="protein sequence ID" value="VDK39143.1"/>
    <property type="molecule type" value="Genomic_DNA"/>
</dbReference>
<reference evidence="6" key="1">
    <citation type="submission" date="2016-06" db="UniProtKB">
        <authorList>
            <consortium name="WormBaseParasite"/>
        </authorList>
    </citation>
    <scope>IDENTIFICATION</scope>
</reference>
<dbReference type="OrthoDB" id="4327079at2759"/>
<sequence>MRVSGDSKTLISPGIYHWRDGGERHINEPENIAKLQAATKLNDPKTFHEYSTASNLSQRMCTLRGQLEIKTSKKLKIPLSEVEPASEIVKRFVTGAMSFGSISWEAHTTLAIAMNRIGGKSNTGEGGEKAERYRNDQPKERNLRSAIKQIASARFGVNSAYLANADELQIKIAQGAKPGEGGELPGHKVSVEIAATRKSTPGVGLISPPPHHDIYSIEDLAQLIYDLKCANPLARISVKLVSEAGVGIIAAGVAKGKADHITISGHDGGTGASRYYLVLSTPLSIIFIDCR</sequence>
<evidence type="ECO:0000313" key="6">
    <source>
        <dbReference type="WBParaSite" id="GPUH_0000335001-mRNA-1"/>
    </source>
</evidence>
<feature type="domain" description="Glutamate synthase" evidence="3">
    <location>
        <begin position="25"/>
        <end position="278"/>
    </location>
</feature>
<dbReference type="CDD" id="cd02808">
    <property type="entry name" value="GltS_FMN"/>
    <property type="match status" value="1"/>
</dbReference>
<evidence type="ECO:0000313" key="4">
    <source>
        <dbReference type="EMBL" id="VDK39143.1"/>
    </source>
</evidence>
<dbReference type="InterPro" id="IPR051394">
    <property type="entry name" value="Glutamate_Synthase"/>
</dbReference>
<evidence type="ECO:0000256" key="2">
    <source>
        <dbReference type="SAM" id="MobiDB-lite"/>
    </source>
</evidence>
<feature type="compositionally biased region" description="Basic and acidic residues" evidence="2">
    <location>
        <begin position="126"/>
        <end position="140"/>
    </location>
</feature>
<dbReference type="GO" id="GO:0015930">
    <property type="term" value="F:glutamate synthase activity"/>
    <property type="evidence" value="ECO:0007669"/>
    <property type="project" value="InterPro"/>
</dbReference>
<feature type="region of interest" description="Disordered" evidence="2">
    <location>
        <begin position="121"/>
        <end position="140"/>
    </location>
</feature>
<dbReference type="AlphaFoldDB" id="A0A183D3Q3"/>
<proteinExistence type="inferred from homology"/>
<dbReference type="Proteomes" id="UP000271098">
    <property type="component" value="Unassembled WGS sequence"/>
</dbReference>
<evidence type="ECO:0000259" key="3">
    <source>
        <dbReference type="Pfam" id="PF01645"/>
    </source>
</evidence>
<evidence type="ECO:0000256" key="1">
    <source>
        <dbReference type="ARBA" id="ARBA00009716"/>
    </source>
</evidence>
<organism evidence="6">
    <name type="scientific">Gongylonema pulchrum</name>
    <dbReference type="NCBI Taxonomy" id="637853"/>
    <lineage>
        <taxon>Eukaryota</taxon>
        <taxon>Metazoa</taxon>
        <taxon>Ecdysozoa</taxon>
        <taxon>Nematoda</taxon>
        <taxon>Chromadorea</taxon>
        <taxon>Rhabditida</taxon>
        <taxon>Spirurina</taxon>
        <taxon>Spiruromorpha</taxon>
        <taxon>Spiruroidea</taxon>
        <taxon>Gongylonematidae</taxon>
        <taxon>Gongylonema</taxon>
    </lineage>
</organism>
<dbReference type="SUPFAM" id="SSF51395">
    <property type="entry name" value="FMN-linked oxidoreductases"/>
    <property type="match status" value="1"/>
</dbReference>
<dbReference type="PANTHER" id="PTHR43100">
    <property type="entry name" value="GLUTAMATE SYNTHASE [NADPH] SMALL CHAIN"/>
    <property type="match status" value="1"/>
</dbReference>
<gene>
    <name evidence="4" type="ORF">GPUH_LOCUS3344</name>
</gene>
<reference evidence="4 5" key="2">
    <citation type="submission" date="2018-11" db="EMBL/GenBank/DDBJ databases">
        <authorList>
            <consortium name="Pathogen Informatics"/>
        </authorList>
    </citation>
    <scope>NUCLEOTIDE SEQUENCE [LARGE SCALE GENOMIC DNA]</scope>
</reference>
<dbReference type="InterPro" id="IPR013785">
    <property type="entry name" value="Aldolase_TIM"/>
</dbReference>
<name>A0A183D3Q3_9BILA</name>
<dbReference type="Gene3D" id="3.20.20.70">
    <property type="entry name" value="Aldolase class I"/>
    <property type="match status" value="1"/>
</dbReference>
<accession>A0A183D3Q3</accession>
<dbReference type="GO" id="GO:0006537">
    <property type="term" value="P:glutamate biosynthetic process"/>
    <property type="evidence" value="ECO:0007669"/>
    <property type="project" value="InterPro"/>
</dbReference>
<comment type="similarity">
    <text evidence="1">Belongs to the glutamate synthase family.</text>
</comment>
<protein>
    <submittedName>
        <fullName evidence="6">Glu_synthase domain-containing protein</fullName>
    </submittedName>
</protein>
<keyword evidence="5" id="KW-1185">Reference proteome</keyword>